<feature type="domain" description="DUF4097" evidence="2">
    <location>
        <begin position="59"/>
        <end position="231"/>
    </location>
</feature>
<dbReference type="EMBL" id="DXET01000044">
    <property type="protein sequence ID" value="HIX80686.1"/>
    <property type="molecule type" value="Genomic_DNA"/>
</dbReference>
<evidence type="ECO:0000259" key="2">
    <source>
        <dbReference type="Pfam" id="PF13349"/>
    </source>
</evidence>
<proteinExistence type="predicted"/>
<dbReference type="Pfam" id="PF13349">
    <property type="entry name" value="DUF4097"/>
    <property type="match status" value="1"/>
</dbReference>
<name>A0A9D1XK73_9FIRM</name>
<organism evidence="3 4">
    <name type="scientific">Candidatus Erysipelatoclostridium merdavium</name>
    <dbReference type="NCBI Taxonomy" id="2838566"/>
    <lineage>
        <taxon>Bacteria</taxon>
        <taxon>Bacillati</taxon>
        <taxon>Bacillota</taxon>
        <taxon>Erysipelotrichia</taxon>
        <taxon>Erysipelotrichales</taxon>
        <taxon>Erysipelotrichales incertae sedis</taxon>
    </lineage>
</organism>
<keyword evidence="1" id="KW-1133">Transmembrane helix</keyword>
<protein>
    <submittedName>
        <fullName evidence="3">DUF4097 domain-containing protein</fullName>
    </submittedName>
</protein>
<reference evidence="3" key="1">
    <citation type="journal article" date="2021" name="PeerJ">
        <title>Extensive microbial diversity within the chicken gut microbiome revealed by metagenomics and culture.</title>
        <authorList>
            <person name="Gilroy R."/>
            <person name="Ravi A."/>
            <person name="Getino M."/>
            <person name="Pursley I."/>
            <person name="Horton D.L."/>
            <person name="Alikhan N.F."/>
            <person name="Baker D."/>
            <person name="Gharbi K."/>
            <person name="Hall N."/>
            <person name="Watson M."/>
            <person name="Adriaenssens E.M."/>
            <person name="Foster-Nyarko E."/>
            <person name="Jarju S."/>
            <person name="Secka A."/>
            <person name="Antonio M."/>
            <person name="Oren A."/>
            <person name="Chaudhuri R.R."/>
            <person name="La Ragione R."/>
            <person name="Hildebrand F."/>
            <person name="Pallen M.J."/>
        </authorList>
    </citation>
    <scope>NUCLEOTIDE SEQUENCE</scope>
    <source>
        <strain evidence="3">ChiGjej1B1-14440</strain>
    </source>
</reference>
<dbReference type="Gene3D" id="2.160.20.120">
    <property type="match status" value="1"/>
</dbReference>
<evidence type="ECO:0000313" key="4">
    <source>
        <dbReference type="Proteomes" id="UP000886724"/>
    </source>
</evidence>
<dbReference type="AlphaFoldDB" id="A0A9D1XK73"/>
<gene>
    <name evidence="3" type="ORF">H9980_01795</name>
</gene>
<comment type="caution">
    <text evidence="3">The sequence shown here is derived from an EMBL/GenBank/DDBJ whole genome shotgun (WGS) entry which is preliminary data.</text>
</comment>
<keyword evidence="1" id="KW-0812">Transmembrane</keyword>
<evidence type="ECO:0000313" key="3">
    <source>
        <dbReference type="EMBL" id="HIX80686.1"/>
    </source>
</evidence>
<feature type="transmembrane region" description="Helical" evidence="1">
    <location>
        <begin position="6"/>
        <end position="28"/>
    </location>
</feature>
<reference evidence="3" key="2">
    <citation type="submission" date="2021-04" db="EMBL/GenBank/DDBJ databases">
        <authorList>
            <person name="Gilroy R."/>
        </authorList>
    </citation>
    <scope>NUCLEOTIDE SEQUENCE</scope>
    <source>
        <strain evidence="3">ChiGjej1B1-14440</strain>
    </source>
</reference>
<sequence>MKKLKYFILGSIIIAVVLLISGSILGGFDQLETLYQRGEFDIEVPFVETVDIKNEYSNIENLEIDCQIGTVDIVEYEGTVIKVEGKNISSTIKVEKDNDTLVIKDGSQLNRLINFNNDDTGITIFVPFNYHFDKVELEVDAGKMNVANIYARDLEVNVDLGSFEADNLVVENAKIDVDAGDIKINYLDSLDSEFKCDLGDIDVTLAGLESDYDYKTDCDLGDITISNYESDILKDSNQRGKRSFTADCDAGKITINMGV</sequence>
<dbReference type="InterPro" id="IPR025164">
    <property type="entry name" value="Toastrack_DUF4097"/>
</dbReference>
<dbReference type="Proteomes" id="UP000886724">
    <property type="component" value="Unassembled WGS sequence"/>
</dbReference>
<keyword evidence="1" id="KW-0472">Membrane</keyword>
<accession>A0A9D1XK73</accession>
<evidence type="ECO:0000256" key="1">
    <source>
        <dbReference type="SAM" id="Phobius"/>
    </source>
</evidence>